<comment type="caution">
    <text evidence="8">Lacks conserved residue(s) required for the propagation of feature annotation.</text>
</comment>
<dbReference type="InterPro" id="IPR020846">
    <property type="entry name" value="MFS_dom"/>
</dbReference>
<keyword evidence="6 8" id="KW-1133">Transmembrane helix</keyword>
<keyword evidence="7 8" id="KW-0472">Membrane</keyword>
<proteinExistence type="inferred from homology"/>
<feature type="transmembrane region" description="Helical" evidence="8">
    <location>
        <begin position="101"/>
        <end position="122"/>
    </location>
</feature>
<dbReference type="CDD" id="cd17320">
    <property type="entry name" value="MFS_MdfA_MDR_like"/>
    <property type="match status" value="1"/>
</dbReference>
<feature type="transmembrane region" description="Helical" evidence="8">
    <location>
        <begin position="343"/>
        <end position="362"/>
    </location>
</feature>
<dbReference type="InterPro" id="IPR036259">
    <property type="entry name" value="MFS_trans_sf"/>
</dbReference>
<name>A0AAU7QCZ9_9GAMM</name>
<dbReference type="FunFam" id="1.20.1720.10:FF:000005">
    <property type="entry name" value="Bcr/CflA family efflux transporter"/>
    <property type="match status" value="1"/>
</dbReference>
<dbReference type="NCBIfam" id="TIGR00710">
    <property type="entry name" value="efflux_Bcr_CflA"/>
    <property type="match status" value="1"/>
</dbReference>
<evidence type="ECO:0000256" key="5">
    <source>
        <dbReference type="ARBA" id="ARBA00022692"/>
    </source>
</evidence>
<sequence>MTTSRQQLSLTLVLGSLAALGPLCTDFYLPALPDLAKSLGATTAAAQLSLTAGLLGLGLGQLIFGPLSDKLGRMPPLLASLFILLLASIGCALARDMTQLLAARFIQGLAGAGGAVLSRAVARDLYSGHGLTRFFAMLMLVNGLAPIAAPVLGGALLSWTHWRGLFAALAMIALLLLACSAWRLRETLPAAKRNAASLLGVFGGLGRLAGQRQFMGLCLTQGFSMAGMFAYIGASPFVLQQIYGLSPQSFSFCFAANGLGLIAAAQIAARCSIRFGEFALLKVGLSIAGVAASTLLLSALFAAPLPLILTALFFTVLVNGIIGTLASSLAMQSQGKNAGSASAIIGVGMFALGALSVPFTGIGGTSVITMGLTIWGCYMIAIMIFAFVVRKKNAGIILYQAKTACSLPRKFVNPRYISPGRMPGMAVIIADLPI</sequence>
<dbReference type="EMBL" id="CP157947">
    <property type="protein sequence ID" value="XBS71019.1"/>
    <property type="molecule type" value="Genomic_DNA"/>
</dbReference>
<dbReference type="SUPFAM" id="SSF103473">
    <property type="entry name" value="MFS general substrate transporter"/>
    <property type="match status" value="1"/>
</dbReference>
<feature type="transmembrane region" description="Helical" evidence="8">
    <location>
        <begin position="249"/>
        <end position="268"/>
    </location>
</feature>
<evidence type="ECO:0000313" key="10">
    <source>
        <dbReference type="EMBL" id="XBS71019.1"/>
    </source>
</evidence>
<evidence type="ECO:0000256" key="6">
    <source>
        <dbReference type="ARBA" id="ARBA00022989"/>
    </source>
</evidence>
<evidence type="ECO:0000256" key="7">
    <source>
        <dbReference type="ARBA" id="ARBA00023136"/>
    </source>
</evidence>
<dbReference type="InterPro" id="IPR004812">
    <property type="entry name" value="Efflux_drug-R_Bcr/CmlA"/>
</dbReference>
<evidence type="ECO:0000256" key="4">
    <source>
        <dbReference type="ARBA" id="ARBA00022475"/>
    </source>
</evidence>
<feature type="domain" description="Major facilitator superfamily (MFS) profile" evidence="9">
    <location>
        <begin position="10"/>
        <end position="393"/>
    </location>
</feature>
<comment type="subcellular location">
    <subcellularLocation>
        <location evidence="8">Cell inner membrane</location>
        <topology evidence="8">Multi-pass membrane protein</topology>
    </subcellularLocation>
    <subcellularLocation>
        <location evidence="1">Cell membrane</location>
        <topology evidence="1">Multi-pass membrane protein</topology>
    </subcellularLocation>
</comment>
<evidence type="ECO:0000256" key="2">
    <source>
        <dbReference type="ARBA" id="ARBA00006236"/>
    </source>
</evidence>
<feature type="transmembrane region" description="Helical" evidence="8">
    <location>
        <begin position="134"/>
        <end position="159"/>
    </location>
</feature>
<dbReference type="InterPro" id="IPR011701">
    <property type="entry name" value="MFS"/>
</dbReference>
<dbReference type="GO" id="GO:0042910">
    <property type="term" value="F:xenobiotic transmembrane transporter activity"/>
    <property type="evidence" value="ECO:0007669"/>
    <property type="project" value="InterPro"/>
</dbReference>
<keyword evidence="5 8" id="KW-0812">Transmembrane</keyword>
<feature type="transmembrane region" description="Helical" evidence="8">
    <location>
        <begin position="280"/>
        <end position="301"/>
    </location>
</feature>
<feature type="transmembrane region" description="Helical" evidence="8">
    <location>
        <begin position="44"/>
        <end position="64"/>
    </location>
</feature>
<keyword evidence="3 8" id="KW-0813">Transport</keyword>
<keyword evidence="8" id="KW-0997">Cell inner membrane</keyword>
<evidence type="ECO:0000259" key="9">
    <source>
        <dbReference type="PROSITE" id="PS50850"/>
    </source>
</evidence>
<protein>
    <recommendedName>
        <fullName evidence="8">Bcr/CflA family efflux transporter</fullName>
    </recommendedName>
</protein>
<feature type="transmembrane region" description="Helical" evidence="8">
    <location>
        <begin position="165"/>
        <end position="184"/>
    </location>
</feature>
<dbReference type="GO" id="GO:1990961">
    <property type="term" value="P:xenobiotic detoxification by transmembrane export across the plasma membrane"/>
    <property type="evidence" value="ECO:0007669"/>
    <property type="project" value="InterPro"/>
</dbReference>
<evidence type="ECO:0000256" key="8">
    <source>
        <dbReference type="RuleBase" id="RU365088"/>
    </source>
</evidence>
<gene>
    <name evidence="10" type="ORF">ABK905_08420</name>
</gene>
<evidence type="ECO:0000256" key="3">
    <source>
        <dbReference type="ARBA" id="ARBA00022448"/>
    </source>
</evidence>
<dbReference type="GO" id="GO:0005886">
    <property type="term" value="C:plasma membrane"/>
    <property type="evidence" value="ECO:0007669"/>
    <property type="project" value="UniProtKB-SubCell"/>
</dbReference>
<reference evidence="10" key="1">
    <citation type="submission" date="2024-06" db="EMBL/GenBank/DDBJ databases">
        <authorList>
            <person name="Coelho C."/>
            <person name="Bento M."/>
            <person name="Garcia E."/>
            <person name="Camelo A."/>
            <person name="Brandao I."/>
            <person name="Espirito Santo C."/>
            <person name="Trovao J."/>
            <person name="Verissimo A."/>
            <person name="Costa J."/>
            <person name="Tiago I."/>
        </authorList>
    </citation>
    <scope>NUCLEOTIDE SEQUENCE</scope>
    <source>
        <strain evidence="10">KWT182</strain>
    </source>
</reference>
<comment type="similarity">
    <text evidence="2 8">Belongs to the major facilitator superfamily. Bcr/CmlA family.</text>
</comment>
<keyword evidence="4" id="KW-1003">Cell membrane</keyword>
<dbReference type="PANTHER" id="PTHR23502:SF132">
    <property type="entry name" value="POLYAMINE TRANSPORTER 2-RELATED"/>
    <property type="match status" value="1"/>
</dbReference>
<accession>A0AAU7QCZ9</accession>
<feature type="transmembrane region" description="Helical" evidence="8">
    <location>
        <begin position="76"/>
        <end position="95"/>
    </location>
</feature>
<dbReference type="Gene3D" id="1.20.1720.10">
    <property type="entry name" value="Multidrug resistance protein D"/>
    <property type="match status" value="1"/>
</dbReference>
<dbReference type="Pfam" id="PF07690">
    <property type="entry name" value="MFS_1"/>
    <property type="match status" value="1"/>
</dbReference>
<feature type="transmembrane region" description="Helical" evidence="8">
    <location>
        <begin position="368"/>
        <end position="389"/>
    </location>
</feature>
<dbReference type="PROSITE" id="PS50850">
    <property type="entry name" value="MFS"/>
    <property type="match status" value="1"/>
</dbReference>
<evidence type="ECO:0000256" key="1">
    <source>
        <dbReference type="ARBA" id="ARBA00004651"/>
    </source>
</evidence>
<organism evidence="10">
    <name type="scientific">Acerihabitans sp. KWT182</name>
    <dbReference type="NCBI Taxonomy" id="3157919"/>
    <lineage>
        <taxon>Bacteria</taxon>
        <taxon>Pseudomonadati</taxon>
        <taxon>Pseudomonadota</taxon>
        <taxon>Gammaproteobacteria</taxon>
        <taxon>Enterobacterales</taxon>
        <taxon>Pectobacteriaceae</taxon>
        <taxon>Acerihabitans</taxon>
    </lineage>
</organism>
<feature type="transmembrane region" description="Helical" evidence="8">
    <location>
        <begin position="214"/>
        <end position="234"/>
    </location>
</feature>
<dbReference type="AlphaFoldDB" id="A0AAU7QCZ9"/>
<feature type="transmembrane region" description="Helical" evidence="8">
    <location>
        <begin position="307"/>
        <end position="331"/>
    </location>
</feature>
<dbReference type="PANTHER" id="PTHR23502">
    <property type="entry name" value="MAJOR FACILITATOR SUPERFAMILY"/>
    <property type="match status" value="1"/>
</dbReference>